<keyword evidence="3" id="KW-0597">Phosphoprotein</keyword>
<evidence type="ECO:0000313" key="7">
    <source>
        <dbReference type="EMBL" id="PYE54883.1"/>
    </source>
</evidence>
<name>A0A318SPY0_9DEIO</name>
<dbReference type="SMART" id="SM00388">
    <property type="entry name" value="HisKA"/>
    <property type="match status" value="1"/>
</dbReference>
<proteinExistence type="predicted"/>
<comment type="catalytic activity">
    <reaction evidence="1">
        <text>ATP + protein L-histidine = ADP + protein N-phospho-L-histidine.</text>
        <dbReference type="EC" id="2.7.13.3"/>
    </reaction>
</comment>
<dbReference type="InterPro" id="IPR003594">
    <property type="entry name" value="HATPase_dom"/>
</dbReference>
<dbReference type="Gene3D" id="3.30.565.10">
    <property type="entry name" value="Histidine kinase-like ATPase, C-terminal domain"/>
    <property type="match status" value="1"/>
</dbReference>
<sequence>MAASSSCTHVFVAVNDVSLHTELSMALPEARVLHAESAEGLLRDTRSFVPDVVLLSADLPSGVALTDVFAMLRSRAEHVHTRWIVMGQRNLGAFLQGGADALIAPGTPAVAVATLLKTHLTRVRQLREVEERAHTQQARLDAWAHEERVRDQLVHMLVHDLKNPISAILGLLDVVLEDGKRVPADLLDLLRLSREECQHLLHLAVNMLDVRKIQAGKMRLNFTTLFAPKMADVLSLAQGDVGVGLAERKLILDLPTAASPLHADPEILRRIFANLLSNAVKHTTRGGAIVISARESNGQMQWCVQDDGEGIPAEDIPNLFSAFEQSRLTLHSRFDTGMGLAFCKLAVEGHGGRIWVESERGLGSRFYFTLPFIQEEEDDFVEVLSN</sequence>
<dbReference type="OrthoDB" id="59230at2"/>
<feature type="domain" description="Histidine kinase" evidence="6">
    <location>
        <begin position="156"/>
        <end position="374"/>
    </location>
</feature>
<protein>
    <recommendedName>
        <fullName evidence="2">histidine kinase</fullName>
        <ecNumber evidence="2">2.7.13.3</ecNumber>
    </recommendedName>
</protein>
<reference evidence="7 8" key="1">
    <citation type="submission" date="2018-06" db="EMBL/GenBank/DDBJ databases">
        <title>Genomic Encyclopedia of Type Strains, Phase IV (KMG-IV): sequencing the most valuable type-strain genomes for metagenomic binning, comparative biology and taxonomic classification.</title>
        <authorList>
            <person name="Goeker M."/>
        </authorList>
    </citation>
    <scope>NUCLEOTIDE SEQUENCE [LARGE SCALE GENOMIC DNA]</scope>
    <source>
        <strain evidence="7 8">DSM 18048</strain>
    </source>
</reference>
<dbReference type="PROSITE" id="PS50109">
    <property type="entry name" value="HIS_KIN"/>
    <property type="match status" value="1"/>
</dbReference>
<dbReference type="Proteomes" id="UP000248326">
    <property type="component" value="Unassembled WGS sequence"/>
</dbReference>
<evidence type="ECO:0000313" key="8">
    <source>
        <dbReference type="Proteomes" id="UP000248326"/>
    </source>
</evidence>
<keyword evidence="5" id="KW-0418">Kinase</keyword>
<dbReference type="GO" id="GO:0000155">
    <property type="term" value="F:phosphorelay sensor kinase activity"/>
    <property type="evidence" value="ECO:0007669"/>
    <property type="project" value="InterPro"/>
</dbReference>
<dbReference type="InterPro" id="IPR036097">
    <property type="entry name" value="HisK_dim/P_sf"/>
</dbReference>
<dbReference type="Pfam" id="PF02518">
    <property type="entry name" value="HATPase_c"/>
    <property type="match status" value="1"/>
</dbReference>
<keyword evidence="4" id="KW-0808">Transferase</keyword>
<dbReference type="InterPro" id="IPR005467">
    <property type="entry name" value="His_kinase_dom"/>
</dbReference>
<dbReference type="Gene3D" id="1.10.287.130">
    <property type="match status" value="1"/>
</dbReference>
<dbReference type="GO" id="GO:0005886">
    <property type="term" value="C:plasma membrane"/>
    <property type="evidence" value="ECO:0007669"/>
    <property type="project" value="TreeGrafter"/>
</dbReference>
<dbReference type="InterPro" id="IPR003661">
    <property type="entry name" value="HisK_dim/P_dom"/>
</dbReference>
<evidence type="ECO:0000256" key="5">
    <source>
        <dbReference type="ARBA" id="ARBA00022777"/>
    </source>
</evidence>
<dbReference type="SUPFAM" id="SSF55874">
    <property type="entry name" value="ATPase domain of HSP90 chaperone/DNA topoisomerase II/histidine kinase"/>
    <property type="match status" value="1"/>
</dbReference>
<keyword evidence="8" id="KW-1185">Reference proteome</keyword>
<organism evidence="7 8">
    <name type="scientific">Deinococcus yavapaiensis KR-236</name>
    <dbReference type="NCBI Taxonomy" id="694435"/>
    <lineage>
        <taxon>Bacteria</taxon>
        <taxon>Thermotogati</taxon>
        <taxon>Deinococcota</taxon>
        <taxon>Deinococci</taxon>
        <taxon>Deinococcales</taxon>
        <taxon>Deinococcaceae</taxon>
        <taxon>Deinococcus</taxon>
    </lineage>
</organism>
<dbReference type="SUPFAM" id="SSF47384">
    <property type="entry name" value="Homodimeric domain of signal transducing histidine kinase"/>
    <property type="match status" value="1"/>
</dbReference>
<evidence type="ECO:0000256" key="3">
    <source>
        <dbReference type="ARBA" id="ARBA00022553"/>
    </source>
</evidence>
<gene>
    <name evidence="7" type="ORF">DES52_104154</name>
</gene>
<comment type="caution">
    <text evidence="7">The sequence shown here is derived from an EMBL/GenBank/DDBJ whole genome shotgun (WGS) entry which is preliminary data.</text>
</comment>
<dbReference type="EC" id="2.7.13.3" evidence="2"/>
<dbReference type="AlphaFoldDB" id="A0A318SPY0"/>
<dbReference type="PANTHER" id="PTHR43047:SF72">
    <property type="entry name" value="OSMOSENSING HISTIDINE PROTEIN KINASE SLN1"/>
    <property type="match status" value="1"/>
</dbReference>
<evidence type="ECO:0000256" key="2">
    <source>
        <dbReference type="ARBA" id="ARBA00012438"/>
    </source>
</evidence>
<dbReference type="InterPro" id="IPR004358">
    <property type="entry name" value="Sig_transdc_His_kin-like_C"/>
</dbReference>
<evidence type="ECO:0000256" key="4">
    <source>
        <dbReference type="ARBA" id="ARBA00022679"/>
    </source>
</evidence>
<dbReference type="CDD" id="cd00082">
    <property type="entry name" value="HisKA"/>
    <property type="match status" value="1"/>
</dbReference>
<dbReference type="FunFam" id="3.30.565.10:FF:000006">
    <property type="entry name" value="Sensor histidine kinase WalK"/>
    <property type="match status" value="1"/>
</dbReference>
<accession>A0A318SPY0</accession>
<evidence type="ECO:0000259" key="6">
    <source>
        <dbReference type="PROSITE" id="PS50109"/>
    </source>
</evidence>
<dbReference type="PANTHER" id="PTHR43047">
    <property type="entry name" value="TWO-COMPONENT HISTIDINE PROTEIN KINASE"/>
    <property type="match status" value="1"/>
</dbReference>
<evidence type="ECO:0000256" key="1">
    <source>
        <dbReference type="ARBA" id="ARBA00000085"/>
    </source>
</evidence>
<dbReference type="Pfam" id="PF00512">
    <property type="entry name" value="HisKA"/>
    <property type="match status" value="1"/>
</dbReference>
<dbReference type="GO" id="GO:0009927">
    <property type="term" value="F:histidine phosphotransfer kinase activity"/>
    <property type="evidence" value="ECO:0007669"/>
    <property type="project" value="TreeGrafter"/>
</dbReference>
<dbReference type="PRINTS" id="PR00344">
    <property type="entry name" value="BCTRLSENSOR"/>
</dbReference>
<dbReference type="SMART" id="SM00387">
    <property type="entry name" value="HATPase_c"/>
    <property type="match status" value="1"/>
</dbReference>
<dbReference type="EMBL" id="QJSX01000004">
    <property type="protein sequence ID" value="PYE54883.1"/>
    <property type="molecule type" value="Genomic_DNA"/>
</dbReference>
<dbReference type="InterPro" id="IPR036890">
    <property type="entry name" value="HATPase_C_sf"/>
</dbReference>